<keyword evidence="3" id="KW-1185">Reference proteome</keyword>
<dbReference type="EMBL" id="FWEW01003806">
    <property type="protein sequence ID" value="SLM41237.1"/>
    <property type="molecule type" value="Genomic_DNA"/>
</dbReference>
<evidence type="ECO:0000313" key="2">
    <source>
        <dbReference type="EMBL" id="SLM41237.1"/>
    </source>
</evidence>
<evidence type="ECO:0000313" key="3">
    <source>
        <dbReference type="Proteomes" id="UP000192927"/>
    </source>
</evidence>
<keyword evidence="1" id="KW-1133">Transmembrane helix</keyword>
<keyword evidence="1" id="KW-0812">Transmembrane</keyword>
<keyword evidence="1" id="KW-0472">Membrane</keyword>
<name>A0A1W5DDJ0_9LECA</name>
<feature type="transmembrane region" description="Helical" evidence="1">
    <location>
        <begin position="21"/>
        <end position="43"/>
    </location>
</feature>
<sequence length="226" mass="25430">MASAHQPEEAWKEPSTALNKSSLVPLWIIQSAVLLLYIGVLSWEFSSLGWYPGYDDEAFSPLLNIIILTLCVTCLLLDITEMILFWARKLKPLLFLVFQVAKVALWLGLFAVCVFFTSYWDAPRAEYVFASGLIVVVIILITFLASLALGSMIYHRHCKTSRNTIYRPIPDTHRRRTLTEEGCTRPHFPGPDLVHPAYRGSICKGPKCGHADPPTLIQAMDHPGPY</sequence>
<reference evidence="3" key="1">
    <citation type="submission" date="2017-03" db="EMBL/GenBank/DDBJ databases">
        <authorList>
            <person name="Sharma R."/>
            <person name="Thines M."/>
        </authorList>
    </citation>
    <scope>NUCLEOTIDE SEQUENCE [LARGE SCALE GENOMIC DNA]</scope>
</reference>
<feature type="transmembrane region" description="Helical" evidence="1">
    <location>
        <begin position="129"/>
        <end position="154"/>
    </location>
</feature>
<feature type="transmembrane region" description="Helical" evidence="1">
    <location>
        <begin position="63"/>
        <end position="86"/>
    </location>
</feature>
<organism evidence="2 3">
    <name type="scientific">Lasallia pustulata</name>
    <dbReference type="NCBI Taxonomy" id="136370"/>
    <lineage>
        <taxon>Eukaryota</taxon>
        <taxon>Fungi</taxon>
        <taxon>Dikarya</taxon>
        <taxon>Ascomycota</taxon>
        <taxon>Pezizomycotina</taxon>
        <taxon>Lecanoromycetes</taxon>
        <taxon>OSLEUM clade</taxon>
        <taxon>Umbilicariomycetidae</taxon>
        <taxon>Umbilicariales</taxon>
        <taxon>Umbilicariaceae</taxon>
        <taxon>Lasallia</taxon>
    </lineage>
</organism>
<feature type="transmembrane region" description="Helical" evidence="1">
    <location>
        <begin position="93"/>
        <end position="117"/>
    </location>
</feature>
<accession>A0A1W5DDJ0</accession>
<protein>
    <submittedName>
        <fullName evidence="2">Uncharacterized protein</fullName>
    </submittedName>
</protein>
<dbReference type="Proteomes" id="UP000192927">
    <property type="component" value="Unassembled WGS sequence"/>
</dbReference>
<dbReference type="AlphaFoldDB" id="A0A1W5DDJ0"/>
<evidence type="ECO:0000256" key="1">
    <source>
        <dbReference type="SAM" id="Phobius"/>
    </source>
</evidence>
<proteinExistence type="predicted"/>